<dbReference type="GO" id="GO:0005886">
    <property type="term" value="C:plasma membrane"/>
    <property type="evidence" value="ECO:0007669"/>
    <property type="project" value="UniProtKB-SubCell"/>
</dbReference>
<dbReference type="GO" id="GO:0016755">
    <property type="term" value="F:aminoacyltransferase activity"/>
    <property type="evidence" value="ECO:0007669"/>
    <property type="project" value="TreeGrafter"/>
</dbReference>
<keyword evidence="10" id="KW-1185">Reference proteome</keyword>
<evidence type="ECO:0000256" key="2">
    <source>
        <dbReference type="ARBA" id="ARBA00022475"/>
    </source>
</evidence>
<feature type="transmembrane region" description="Helical" evidence="7">
    <location>
        <begin position="156"/>
        <end position="186"/>
    </location>
</feature>
<evidence type="ECO:0000256" key="6">
    <source>
        <dbReference type="SAM" id="MobiDB-lite"/>
    </source>
</evidence>
<evidence type="ECO:0000256" key="1">
    <source>
        <dbReference type="ARBA" id="ARBA00004651"/>
    </source>
</evidence>
<dbReference type="GO" id="GO:0055091">
    <property type="term" value="P:phospholipid homeostasis"/>
    <property type="evidence" value="ECO:0007669"/>
    <property type="project" value="TreeGrafter"/>
</dbReference>
<feature type="transmembrane region" description="Helical" evidence="7">
    <location>
        <begin position="50"/>
        <end position="79"/>
    </location>
</feature>
<reference evidence="9" key="1">
    <citation type="submission" date="2021-01" db="EMBL/GenBank/DDBJ databases">
        <title>Whole genome shotgun sequence of Virgisporangium aliadipatigenens NBRC 105644.</title>
        <authorList>
            <person name="Komaki H."/>
            <person name="Tamura T."/>
        </authorList>
    </citation>
    <scope>NUCLEOTIDE SEQUENCE</scope>
    <source>
        <strain evidence="9">NBRC 105644</strain>
    </source>
</reference>
<protein>
    <recommendedName>
        <fullName evidence="8">Phosphatidylglycerol lysyltransferase C-terminal domain-containing protein</fullName>
    </recommendedName>
</protein>
<name>A0A8J4DMQ1_9ACTN</name>
<dbReference type="PANTHER" id="PTHR34697">
    <property type="entry name" value="PHOSPHATIDYLGLYCEROL LYSYLTRANSFERASE"/>
    <property type="match status" value="1"/>
</dbReference>
<comment type="caution">
    <text evidence="9">The sequence shown here is derived from an EMBL/GenBank/DDBJ whole genome shotgun (WGS) entry which is preliminary data.</text>
</comment>
<dbReference type="InterPro" id="IPR051211">
    <property type="entry name" value="PG_lysyltransferase"/>
</dbReference>
<organism evidence="9 10">
    <name type="scientific">Virgisporangium aliadipatigenens</name>
    <dbReference type="NCBI Taxonomy" id="741659"/>
    <lineage>
        <taxon>Bacteria</taxon>
        <taxon>Bacillati</taxon>
        <taxon>Actinomycetota</taxon>
        <taxon>Actinomycetes</taxon>
        <taxon>Micromonosporales</taxon>
        <taxon>Micromonosporaceae</taxon>
        <taxon>Virgisporangium</taxon>
    </lineage>
</organism>
<feature type="transmembrane region" description="Helical" evidence="7">
    <location>
        <begin position="91"/>
        <end position="112"/>
    </location>
</feature>
<keyword evidence="3 7" id="KW-0812">Transmembrane</keyword>
<evidence type="ECO:0000256" key="4">
    <source>
        <dbReference type="ARBA" id="ARBA00022989"/>
    </source>
</evidence>
<comment type="subcellular location">
    <subcellularLocation>
        <location evidence="1">Cell membrane</location>
        <topology evidence="1">Multi-pass membrane protein</topology>
    </subcellularLocation>
</comment>
<dbReference type="PANTHER" id="PTHR34697:SF2">
    <property type="entry name" value="PHOSPHATIDYLGLYCEROL LYSYLTRANSFERASE"/>
    <property type="match status" value="1"/>
</dbReference>
<proteinExistence type="predicted"/>
<feature type="transmembrane region" description="Helical" evidence="7">
    <location>
        <begin position="301"/>
        <end position="323"/>
    </location>
</feature>
<gene>
    <name evidence="9" type="ORF">Val02_05000</name>
</gene>
<dbReference type="SUPFAM" id="SSF55729">
    <property type="entry name" value="Acyl-CoA N-acyltransferases (Nat)"/>
    <property type="match status" value="1"/>
</dbReference>
<dbReference type="Pfam" id="PF09924">
    <property type="entry name" value="LPG_synthase_C"/>
    <property type="match status" value="1"/>
</dbReference>
<dbReference type="EMBL" id="BOPF01000002">
    <property type="protein sequence ID" value="GIJ43614.1"/>
    <property type="molecule type" value="Genomic_DNA"/>
</dbReference>
<evidence type="ECO:0000256" key="5">
    <source>
        <dbReference type="ARBA" id="ARBA00023136"/>
    </source>
</evidence>
<evidence type="ECO:0000313" key="9">
    <source>
        <dbReference type="EMBL" id="GIJ43614.1"/>
    </source>
</evidence>
<evidence type="ECO:0000256" key="7">
    <source>
        <dbReference type="SAM" id="Phobius"/>
    </source>
</evidence>
<keyword evidence="2" id="KW-1003">Cell membrane</keyword>
<feature type="transmembrane region" description="Helical" evidence="7">
    <location>
        <begin position="132"/>
        <end position="149"/>
    </location>
</feature>
<dbReference type="AlphaFoldDB" id="A0A8J4DMQ1"/>
<feature type="domain" description="Phosphatidylglycerol lysyltransferase C-terminal" evidence="8">
    <location>
        <begin position="473"/>
        <end position="771"/>
    </location>
</feature>
<keyword evidence="5 7" id="KW-0472">Membrane</keyword>
<evidence type="ECO:0000313" key="10">
    <source>
        <dbReference type="Proteomes" id="UP000619260"/>
    </source>
</evidence>
<feature type="transmembrane region" description="Helical" evidence="7">
    <location>
        <begin position="335"/>
        <end position="356"/>
    </location>
</feature>
<dbReference type="Proteomes" id="UP000619260">
    <property type="component" value="Unassembled WGS sequence"/>
</dbReference>
<evidence type="ECO:0000256" key="3">
    <source>
        <dbReference type="ARBA" id="ARBA00022692"/>
    </source>
</evidence>
<feature type="transmembrane region" description="Helical" evidence="7">
    <location>
        <begin position="372"/>
        <end position="394"/>
    </location>
</feature>
<accession>A0A8J4DMQ1</accession>
<dbReference type="InterPro" id="IPR016181">
    <property type="entry name" value="Acyl_CoA_acyltransferase"/>
</dbReference>
<evidence type="ECO:0000259" key="8">
    <source>
        <dbReference type="Pfam" id="PF09924"/>
    </source>
</evidence>
<feature type="compositionally biased region" description="Basic and acidic residues" evidence="6">
    <location>
        <begin position="842"/>
        <end position="869"/>
    </location>
</feature>
<feature type="region of interest" description="Disordered" evidence="6">
    <location>
        <begin position="837"/>
        <end position="869"/>
    </location>
</feature>
<keyword evidence="4 7" id="KW-1133">Transmembrane helix</keyword>
<sequence length="869" mass="92639">MIRNVLRTPFSIGLVAVLWLVGAVSGTVPNGPRGRLLASVGIGPDPGSTHWWAPLTSAVYCADLRGYVFTTLLVAGFAVPVERRLGPLRAAAVWAGVHLVAAPAATLLWWLLAGHGWWQAAPGHPLVPGPGPAVLGLALAGSAGLAPLWRRRLRLLLVLLLVTALYTGRPVVLFVLVAGFAGLLVGRAVRGPCTQAVPPTRPEARLLMALAVAMSALGPLAATLAARDGGPFAVARVLMVVSDPAAGDVRAACADPTLADQCHAMLAQVYARGVGPVALSLLPFAVVLVAAEGLRRGRRSAWWLAFVMNLVLAGLGAVAFDLVPLLTGGREDPAQLLPVLAAVVQPLLIAASLMAFHRRFDLPTDRKRRRDLMLLGLGGPAAAALLYLGGGYLLRHRFAPTPDLGDLIADLPLRFLPVGYLDAFPPAFLPYGTPATVLWGWTGTIGWLAALTGIARTFGGDRPADADAAATTRRLLTAHGGDSLSYMVTWPENSHWISDDGRVAVAYRLISSVALTLGGPVGDPRRRTDALREFGRYCLDRGWTPCFYGIGEPHANALRDNGWGTVQVAEETVLPLAGLAFKGRQWQDVRTALNRAARDGVEAQWHRFAEAPPALTAQVRAISDTWLVAKGLPELGFTLGGLEQLDDPAVRCLLAVDADGRVHAVTSWLPVYRDGDVVGWTLDMMRRRPDAANGVMEFLVASAALHCQAEGAEFLSLSGAPLARRHQEPPRGLAQLLDRLGTTLEPVYGFRSLLAFKAKFQPEYRPLLLAYPDPAALPTIGNAVARAYLPRVTASQGVRLARQLLRRRARPAASGKGRLFAHVARVGALRRPGPVQVDLDGDERLRGGGRREDLPVGADHVPEPTGLDR</sequence>
<dbReference type="InterPro" id="IPR024320">
    <property type="entry name" value="LPG_synthase_C"/>
</dbReference>